<gene>
    <name evidence="2" type="ORF">SAV14893_060090</name>
</gene>
<dbReference type="InterPro" id="IPR012334">
    <property type="entry name" value="Pectin_lyas_fold"/>
</dbReference>
<protein>
    <submittedName>
        <fullName evidence="2">Uncharacterized protein</fullName>
    </submittedName>
</protein>
<comment type="caution">
    <text evidence="2">The sequence shown here is derived from an EMBL/GenBank/DDBJ whole genome shotgun (WGS) entry which is preliminary data.</text>
</comment>
<evidence type="ECO:0000313" key="3">
    <source>
        <dbReference type="Proteomes" id="UP000302139"/>
    </source>
</evidence>
<dbReference type="AlphaFoldDB" id="A0A4D4M424"/>
<feature type="region of interest" description="Disordered" evidence="1">
    <location>
        <begin position="40"/>
        <end position="61"/>
    </location>
</feature>
<sequence>MLTVRDTRLAAGIDAVAPYTNMSDSYPWQSQRFAEYRNSGPGAEVTVPGNRPQLTRGEAGSATREAYLGDWTPWRGC</sequence>
<dbReference type="Gene3D" id="2.160.20.10">
    <property type="entry name" value="Single-stranded right-handed beta-helix, Pectin lyase-like"/>
    <property type="match status" value="1"/>
</dbReference>
<evidence type="ECO:0000256" key="1">
    <source>
        <dbReference type="SAM" id="MobiDB-lite"/>
    </source>
</evidence>
<proteinExistence type="predicted"/>
<accession>A0A4D4M424</accession>
<reference evidence="2 3" key="1">
    <citation type="submission" date="2019-04" db="EMBL/GenBank/DDBJ databases">
        <title>Draft genome sequences of Streptomyces avermitilis NBRC 14893.</title>
        <authorList>
            <person name="Komaki H."/>
            <person name="Tamura T."/>
            <person name="Hosoyama A."/>
        </authorList>
    </citation>
    <scope>NUCLEOTIDE SEQUENCE [LARGE SCALE GENOMIC DNA]</scope>
    <source>
        <strain evidence="2 3">NBRC 14893</strain>
    </source>
</reference>
<dbReference type="EMBL" id="BJHX01000001">
    <property type="protein sequence ID" value="GDY66616.1"/>
    <property type="molecule type" value="Genomic_DNA"/>
</dbReference>
<name>A0A4D4M424_STRAX</name>
<dbReference type="Proteomes" id="UP000302139">
    <property type="component" value="Unassembled WGS sequence"/>
</dbReference>
<organism evidence="2 3">
    <name type="scientific">Streptomyces avermitilis</name>
    <dbReference type="NCBI Taxonomy" id="33903"/>
    <lineage>
        <taxon>Bacteria</taxon>
        <taxon>Bacillati</taxon>
        <taxon>Actinomycetota</taxon>
        <taxon>Actinomycetes</taxon>
        <taxon>Kitasatosporales</taxon>
        <taxon>Streptomycetaceae</taxon>
        <taxon>Streptomyces</taxon>
    </lineage>
</organism>
<evidence type="ECO:0000313" key="2">
    <source>
        <dbReference type="EMBL" id="GDY66616.1"/>
    </source>
</evidence>